<feature type="region of interest" description="Disordered" evidence="1">
    <location>
        <begin position="1"/>
        <end position="54"/>
    </location>
</feature>
<feature type="compositionally biased region" description="Polar residues" evidence="1">
    <location>
        <begin position="42"/>
        <end position="53"/>
    </location>
</feature>
<dbReference type="AlphaFoldDB" id="A0A7X9IKX8"/>
<feature type="compositionally biased region" description="Polar residues" evidence="1">
    <location>
        <begin position="207"/>
        <end position="219"/>
    </location>
</feature>
<name>A0A7X9IKX8_9DELT</name>
<evidence type="ECO:0000256" key="1">
    <source>
        <dbReference type="SAM" id="MobiDB-lite"/>
    </source>
</evidence>
<evidence type="ECO:0000313" key="3">
    <source>
        <dbReference type="Proteomes" id="UP000524246"/>
    </source>
</evidence>
<gene>
    <name evidence="2" type="ORF">GYA55_04460</name>
</gene>
<protein>
    <submittedName>
        <fullName evidence="2">Uncharacterized protein</fullName>
    </submittedName>
</protein>
<feature type="compositionally biased region" description="Basic and acidic residues" evidence="1">
    <location>
        <begin position="183"/>
        <end position="196"/>
    </location>
</feature>
<proteinExistence type="predicted"/>
<feature type="compositionally biased region" description="Basic and acidic residues" evidence="1">
    <location>
        <begin position="94"/>
        <end position="107"/>
    </location>
</feature>
<dbReference type="EMBL" id="JAAZON010000186">
    <property type="protein sequence ID" value="NMC62400.1"/>
    <property type="molecule type" value="Genomic_DNA"/>
</dbReference>
<evidence type="ECO:0000313" key="2">
    <source>
        <dbReference type="EMBL" id="NMC62400.1"/>
    </source>
</evidence>
<feature type="compositionally biased region" description="Low complexity" evidence="1">
    <location>
        <begin position="109"/>
        <end position="120"/>
    </location>
</feature>
<sequence>MNSSKINIAPISKEEVQPSSSVLPNSQNKLESIREQMGKPPLSSQNQGTQGSSAGEAHRLMALYLTGKLSAQQLAFKLRVHNSVVAETLIKQSKQDATKALDLREVPRANMANPGAGPNADSRDRPAPKTAAEAKAQARDCQDESKRQKLERQQKRIEQQQQQLVINISNFFEREAQDIKGAHQCREMQRKEKEAQEELINEESTQEETQQYLSRQSKRQSLLNRARLYVGKLIEKAKNMVQTGAGHQGR</sequence>
<dbReference type="Proteomes" id="UP000524246">
    <property type="component" value="Unassembled WGS sequence"/>
</dbReference>
<accession>A0A7X9IKX8</accession>
<feature type="compositionally biased region" description="Acidic residues" evidence="1">
    <location>
        <begin position="197"/>
        <end position="206"/>
    </location>
</feature>
<feature type="region of interest" description="Disordered" evidence="1">
    <location>
        <begin position="183"/>
        <end position="219"/>
    </location>
</feature>
<feature type="compositionally biased region" description="Basic and acidic residues" evidence="1">
    <location>
        <begin position="136"/>
        <end position="155"/>
    </location>
</feature>
<organism evidence="2 3">
    <name type="scientific">SAR324 cluster bacterium</name>
    <dbReference type="NCBI Taxonomy" id="2024889"/>
    <lineage>
        <taxon>Bacteria</taxon>
        <taxon>Deltaproteobacteria</taxon>
        <taxon>SAR324 cluster</taxon>
    </lineage>
</organism>
<reference evidence="2 3" key="1">
    <citation type="journal article" date="2020" name="Biotechnol. Biofuels">
        <title>New insights from the biogas microbiome by comprehensive genome-resolved metagenomics of nearly 1600 species originating from multiple anaerobic digesters.</title>
        <authorList>
            <person name="Campanaro S."/>
            <person name="Treu L."/>
            <person name="Rodriguez-R L.M."/>
            <person name="Kovalovszki A."/>
            <person name="Ziels R.M."/>
            <person name="Maus I."/>
            <person name="Zhu X."/>
            <person name="Kougias P.G."/>
            <person name="Basile A."/>
            <person name="Luo G."/>
            <person name="Schluter A."/>
            <person name="Konstantinidis K.T."/>
            <person name="Angelidaki I."/>
        </authorList>
    </citation>
    <scope>NUCLEOTIDE SEQUENCE [LARGE SCALE GENOMIC DNA]</scope>
    <source>
        <strain evidence="2">AS27yjCOA_65</strain>
    </source>
</reference>
<feature type="compositionally biased region" description="Polar residues" evidence="1">
    <location>
        <begin position="17"/>
        <end position="30"/>
    </location>
</feature>
<comment type="caution">
    <text evidence="2">The sequence shown here is derived from an EMBL/GenBank/DDBJ whole genome shotgun (WGS) entry which is preliminary data.</text>
</comment>
<feature type="region of interest" description="Disordered" evidence="1">
    <location>
        <begin position="94"/>
        <end position="155"/>
    </location>
</feature>